<evidence type="ECO:0000313" key="4">
    <source>
        <dbReference type="Proteomes" id="UP000625711"/>
    </source>
</evidence>
<accession>A0A834MA02</accession>
<evidence type="ECO:0008006" key="5">
    <source>
        <dbReference type="Google" id="ProtNLM"/>
    </source>
</evidence>
<sequence>CKIRTSSMGQLSVVTSPNPGNRKQKIIAATVAVLVAHAGVLWALANMSPVQLRPIEPPKPVKVKFVKIVEPPKLEQPKPEPPKPKPKPKEPPKPKQVKIVEKPLPPPKKVEKVQQVKTPTPEPRVELPKVESTVVTTSTVGKIKARVVQSSGDAKVDREVVRAVQAGQFYPYKENGVAVPFFAEQPFHLQ</sequence>
<reference evidence="3" key="1">
    <citation type="submission" date="2020-08" db="EMBL/GenBank/DDBJ databases">
        <title>Genome sequencing and assembly of the red palm weevil Rhynchophorus ferrugineus.</title>
        <authorList>
            <person name="Dias G.B."/>
            <person name="Bergman C.M."/>
            <person name="Manee M."/>
        </authorList>
    </citation>
    <scope>NUCLEOTIDE SEQUENCE</scope>
    <source>
        <strain evidence="3">AA-2017</strain>
        <tissue evidence="3">Whole larva</tissue>
    </source>
</reference>
<evidence type="ECO:0000313" key="3">
    <source>
        <dbReference type="EMBL" id="KAF7276208.1"/>
    </source>
</evidence>
<keyword evidence="4" id="KW-1185">Reference proteome</keyword>
<dbReference type="EMBL" id="JAACXV010008065">
    <property type="protein sequence ID" value="KAF7276208.1"/>
    <property type="molecule type" value="Genomic_DNA"/>
</dbReference>
<gene>
    <name evidence="3" type="ORF">GWI33_010816</name>
</gene>
<dbReference type="Gene3D" id="3.30.1150.10">
    <property type="match status" value="1"/>
</dbReference>
<dbReference type="SUPFAM" id="SSF74653">
    <property type="entry name" value="TolA/TonB C-terminal domain"/>
    <property type="match status" value="1"/>
</dbReference>
<feature type="region of interest" description="Disordered" evidence="1">
    <location>
        <begin position="1"/>
        <end position="21"/>
    </location>
</feature>
<dbReference type="Proteomes" id="UP000625711">
    <property type="component" value="Unassembled WGS sequence"/>
</dbReference>
<keyword evidence="2" id="KW-0472">Membrane</keyword>
<protein>
    <recommendedName>
        <fullName evidence="5">TonB C-terminal domain-containing protein</fullName>
    </recommendedName>
</protein>
<keyword evidence="2" id="KW-0812">Transmembrane</keyword>
<proteinExistence type="predicted"/>
<evidence type="ECO:0000256" key="1">
    <source>
        <dbReference type="SAM" id="MobiDB-lite"/>
    </source>
</evidence>
<feature type="compositionally biased region" description="Basic and acidic residues" evidence="1">
    <location>
        <begin position="72"/>
        <end position="101"/>
    </location>
</feature>
<keyword evidence="2" id="KW-1133">Transmembrane helix</keyword>
<evidence type="ECO:0000256" key="2">
    <source>
        <dbReference type="SAM" id="Phobius"/>
    </source>
</evidence>
<organism evidence="3 4">
    <name type="scientific">Rhynchophorus ferrugineus</name>
    <name type="common">Red palm weevil</name>
    <name type="synonym">Curculio ferrugineus</name>
    <dbReference type="NCBI Taxonomy" id="354439"/>
    <lineage>
        <taxon>Eukaryota</taxon>
        <taxon>Metazoa</taxon>
        <taxon>Ecdysozoa</taxon>
        <taxon>Arthropoda</taxon>
        <taxon>Hexapoda</taxon>
        <taxon>Insecta</taxon>
        <taxon>Pterygota</taxon>
        <taxon>Neoptera</taxon>
        <taxon>Endopterygota</taxon>
        <taxon>Coleoptera</taxon>
        <taxon>Polyphaga</taxon>
        <taxon>Cucujiformia</taxon>
        <taxon>Curculionidae</taxon>
        <taxon>Dryophthorinae</taxon>
        <taxon>Rhynchophorus</taxon>
    </lineage>
</organism>
<feature type="non-terminal residue" evidence="3">
    <location>
        <position position="1"/>
    </location>
</feature>
<name>A0A834MA02_RHYFE</name>
<feature type="transmembrane region" description="Helical" evidence="2">
    <location>
        <begin position="26"/>
        <end position="45"/>
    </location>
</feature>
<dbReference type="Pfam" id="PF13103">
    <property type="entry name" value="TonB_2"/>
    <property type="match status" value="1"/>
</dbReference>
<feature type="region of interest" description="Disordered" evidence="1">
    <location>
        <begin position="72"/>
        <end position="128"/>
    </location>
</feature>
<comment type="caution">
    <text evidence="3">The sequence shown here is derived from an EMBL/GenBank/DDBJ whole genome shotgun (WGS) entry which is preliminary data.</text>
</comment>
<dbReference type="AlphaFoldDB" id="A0A834MA02"/>